<dbReference type="SUPFAM" id="SSF46955">
    <property type="entry name" value="Putative DNA-binding domain"/>
    <property type="match status" value="1"/>
</dbReference>
<dbReference type="InterPro" id="IPR009061">
    <property type="entry name" value="DNA-bd_dom_put_sf"/>
</dbReference>
<feature type="region of interest" description="Disordered" evidence="2">
    <location>
        <begin position="248"/>
        <end position="270"/>
    </location>
</feature>
<accession>A0A3N0ECH1</accession>
<comment type="caution">
    <text evidence="4">The sequence shown here is derived from an EMBL/GenBank/DDBJ whole genome shotgun (WGS) entry which is preliminary data.</text>
</comment>
<dbReference type="Proteomes" id="UP000269198">
    <property type="component" value="Unassembled WGS sequence"/>
</dbReference>
<dbReference type="GO" id="GO:0003677">
    <property type="term" value="F:DNA binding"/>
    <property type="evidence" value="ECO:0007669"/>
    <property type="project" value="UniProtKB-KW"/>
</dbReference>
<keyword evidence="1" id="KW-0238">DNA-binding</keyword>
<dbReference type="InterPro" id="IPR047057">
    <property type="entry name" value="MerR_fam"/>
</dbReference>
<feature type="domain" description="HTH merR-type" evidence="3">
    <location>
        <begin position="3"/>
        <end position="71"/>
    </location>
</feature>
<evidence type="ECO:0000313" key="4">
    <source>
        <dbReference type="EMBL" id="RNL85531.1"/>
    </source>
</evidence>
<protein>
    <submittedName>
        <fullName evidence="4">MerR family transcriptional regulator</fullName>
    </submittedName>
</protein>
<dbReference type="InterPro" id="IPR000551">
    <property type="entry name" value="MerR-type_HTH_dom"/>
</dbReference>
<keyword evidence="5" id="KW-1185">Reference proteome</keyword>
<dbReference type="AlphaFoldDB" id="A0A3N0ECH1"/>
<dbReference type="CDD" id="cd04778">
    <property type="entry name" value="HTH_MerR-like_sg2"/>
    <property type="match status" value="1"/>
</dbReference>
<dbReference type="PROSITE" id="PS50937">
    <property type="entry name" value="HTH_MERR_2"/>
    <property type="match status" value="1"/>
</dbReference>
<dbReference type="Gene3D" id="1.10.1660.10">
    <property type="match status" value="1"/>
</dbReference>
<feature type="compositionally biased region" description="Acidic residues" evidence="2">
    <location>
        <begin position="250"/>
        <end position="261"/>
    </location>
</feature>
<dbReference type="Pfam" id="PF13411">
    <property type="entry name" value="MerR_1"/>
    <property type="match status" value="1"/>
</dbReference>
<evidence type="ECO:0000256" key="1">
    <source>
        <dbReference type="ARBA" id="ARBA00023125"/>
    </source>
</evidence>
<evidence type="ECO:0000259" key="3">
    <source>
        <dbReference type="PROSITE" id="PS50937"/>
    </source>
</evidence>
<dbReference type="EMBL" id="RJMB01000006">
    <property type="protein sequence ID" value="RNL85531.1"/>
    <property type="molecule type" value="Genomic_DNA"/>
</dbReference>
<name>A0A3N0ECH1_9ACTN</name>
<sequence length="270" mass="29833">MAEYRIDELARLADTTVRNVRVYQDRGLLSPPRREGRVGIYTEAHLARLRLIGQLLKRGYTFANIRELVSVWERGGSLTDVLGLESAVGDPWTDEIAGHITMAELRETFPGQVTPVALARALQAGLIEREGNRFRVPSPRLLHAGAELVRAGIPLTTVLDISEQLQRRIDTAARDLVGTVSEHIIATHAPDGMLKGEQIAEVAALTRRLRPLAQIAVDAMLVQSMSRYLHEALGEHFAEVLEHLRREAENAESDTDTDTGTDSDREGLPA</sequence>
<dbReference type="GO" id="GO:0003700">
    <property type="term" value="F:DNA-binding transcription factor activity"/>
    <property type="evidence" value="ECO:0007669"/>
    <property type="project" value="InterPro"/>
</dbReference>
<dbReference type="RefSeq" id="WP_123200788.1">
    <property type="nucleotide sequence ID" value="NZ_RJMB01000006.1"/>
</dbReference>
<gene>
    <name evidence="4" type="ORF">EFW17_08630</name>
</gene>
<dbReference type="OrthoDB" id="6716891at2"/>
<dbReference type="PANTHER" id="PTHR30204:SF93">
    <property type="entry name" value="HTH MERR-TYPE DOMAIN-CONTAINING PROTEIN"/>
    <property type="match status" value="1"/>
</dbReference>
<proteinExistence type="predicted"/>
<organism evidence="4 5">
    <name type="scientific">Halostreptopolyspora alba</name>
    <dbReference type="NCBI Taxonomy" id="2487137"/>
    <lineage>
        <taxon>Bacteria</taxon>
        <taxon>Bacillati</taxon>
        <taxon>Actinomycetota</taxon>
        <taxon>Actinomycetes</taxon>
        <taxon>Streptosporangiales</taxon>
        <taxon>Nocardiopsidaceae</taxon>
        <taxon>Halostreptopolyspora</taxon>
    </lineage>
</organism>
<reference evidence="4 5" key="1">
    <citation type="submission" date="2018-11" db="EMBL/GenBank/DDBJ databases">
        <title>The genome draft of YIM 96095.</title>
        <authorList>
            <person name="Tang S.-K."/>
            <person name="Chunyu W.-X."/>
            <person name="Feng Y.-Z."/>
        </authorList>
    </citation>
    <scope>NUCLEOTIDE SEQUENCE [LARGE SCALE GENOMIC DNA]</scope>
    <source>
        <strain evidence="4 5">YIM 96095</strain>
    </source>
</reference>
<dbReference type="SMART" id="SM00422">
    <property type="entry name" value="HTH_MERR"/>
    <property type="match status" value="1"/>
</dbReference>
<evidence type="ECO:0000256" key="2">
    <source>
        <dbReference type="SAM" id="MobiDB-lite"/>
    </source>
</evidence>
<dbReference type="PANTHER" id="PTHR30204">
    <property type="entry name" value="REDOX-CYCLING DRUG-SENSING TRANSCRIPTIONAL ACTIVATOR SOXR"/>
    <property type="match status" value="1"/>
</dbReference>
<evidence type="ECO:0000313" key="5">
    <source>
        <dbReference type="Proteomes" id="UP000269198"/>
    </source>
</evidence>